<dbReference type="EMBL" id="BSFM01000017">
    <property type="protein sequence ID" value="GLK86011.1"/>
    <property type="molecule type" value="Genomic_DNA"/>
</dbReference>
<dbReference type="Proteomes" id="UP001143330">
    <property type="component" value="Unassembled WGS sequence"/>
</dbReference>
<dbReference type="InterPro" id="IPR023846">
    <property type="entry name" value="CHP04042_MSMEG0570"/>
</dbReference>
<comment type="caution">
    <text evidence="1">The sequence shown here is derived from an EMBL/GenBank/DDBJ whole genome shotgun (WGS) entry which is preliminary data.</text>
</comment>
<organism evidence="1 2">
    <name type="scientific">Ancylobacter defluvii</name>
    <dbReference type="NCBI Taxonomy" id="1282440"/>
    <lineage>
        <taxon>Bacteria</taxon>
        <taxon>Pseudomonadati</taxon>
        <taxon>Pseudomonadota</taxon>
        <taxon>Alphaproteobacteria</taxon>
        <taxon>Hyphomicrobiales</taxon>
        <taxon>Xanthobacteraceae</taxon>
        <taxon>Ancylobacter</taxon>
    </lineage>
</organism>
<reference evidence="1" key="2">
    <citation type="submission" date="2023-01" db="EMBL/GenBank/DDBJ databases">
        <authorList>
            <person name="Sun Q."/>
            <person name="Evtushenko L."/>
        </authorList>
    </citation>
    <scope>NUCLEOTIDE SEQUENCE</scope>
    <source>
        <strain evidence="1">VKM B-2789</strain>
    </source>
</reference>
<gene>
    <name evidence="1" type="ORF">GCM10017653_40810</name>
</gene>
<evidence type="ECO:0000313" key="2">
    <source>
        <dbReference type="Proteomes" id="UP001143330"/>
    </source>
</evidence>
<accession>A0A9W6JY38</accession>
<protein>
    <submittedName>
        <fullName evidence="1">Uncharacterized protein</fullName>
    </submittedName>
</protein>
<dbReference type="AlphaFoldDB" id="A0A9W6JY38"/>
<keyword evidence="2" id="KW-1185">Reference proteome</keyword>
<reference evidence="1" key="1">
    <citation type="journal article" date="2014" name="Int. J. Syst. Evol. Microbiol.">
        <title>Complete genome sequence of Corynebacterium casei LMG S-19264T (=DSM 44701T), isolated from a smear-ripened cheese.</title>
        <authorList>
            <consortium name="US DOE Joint Genome Institute (JGI-PGF)"/>
            <person name="Walter F."/>
            <person name="Albersmeier A."/>
            <person name="Kalinowski J."/>
            <person name="Ruckert C."/>
        </authorList>
    </citation>
    <scope>NUCLEOTIDE SEQUENCE</scope>
    <source>
        <strain evidence="1">VKM B-2789</strain>
    </source>
</reference>
<dbReference type="NCBIfam" id="TIGR04042">
    <property type="entry name" value="MSMEG_0570_fam"/>
    <property type="match status" value="1"/>
</dbReference>
<proteinExistence type="predicted"/>
<dbReference type="RefSeq" id="WP_213359974.1">
    <property type="nucleotide sequence ID" value="NZ_BSFM01000017.1"/>
</dbReference>
<name>A0A9W6JY38_9HYPH</name>
<sequence length="105" mass="11645">MPEMRFRIAWPDGATEECYSPSLVIRDHFEEGEVYPLAEFMARARIALTVASERVAARYGHPCSLALGQLARLESRATTFADQPQAKVACLQFLLPQGFAEGSAR</sequence>
<evidence type="ECO:0000313" key="1">
    <source>
        <dbReference type="EMBL" id="GLK86011.1"/>
    </source>
</evidence>